<dbReference type="InterPro" id="IPR050179">
    <property type="entry name" value="Trans_hexapeptide_repeat"/>
</dbReference>
<protein>
    <submittedName>
        <fullName evidence="3">N-acetyltransferase</fullName>
    </submittedName>
</protein>
<dbReference type="Pfam" id="PF14602">
    <property type="entry name" value="Hexapep_2"/>
    <property type="match status" value="1"/>
</dbReference>
<accession>A0A956NGU0</accession>
<name>A0A956NGU0_UNCEI</name>
<dbReference type="InterPro" id="IPR001451">
    <property type="entry name" value="Hexapep"/>
</dbReference>
<dbReference type="InterPro" id="IPR011004">
    <property type="entry name" value="Trimer_LpxA-like_sf"/>
</dbReference>
<evidence type="ECO:0000313" key="4">
    <source>
        <dbReference type="Proteomes" id="UP000739538"/>
    </source>
</evidence>
<dbReference type="PANTHER" id="PTHR43300:SF4">
    <property type="entry name" value="ACYL-[ACYL-CARRIER-PROTEIN]--UDP-N-ACETYLGLUCOSAMINE O-ACYLTRANSFERASE"/>
    <property type="match status" value="1"/>
</dbReference>
<evidence type="ECO:0000256" key="2">
    <source>
        <dbReference type="ARBA" id="ARBA00022737"/>
    </source>
</evidence>
<evidence type="ECO:0000256" key="1">
    <source>
        <dbReference type="ARBA" id="ARBA00022679"/>
    </source>
</evidence>
<comment type="caution">
    <text evidence="3">The sequence shown here is derived from an EMBL/GenBank/DDBJ whole genome shotgun (WGS) entry which is preliminary data.</text>
</comment>
<dbReference type="Pfam" id="PF00132">
    <property type="entry name" value="Hexapep"/>
    <property type="match status" value="1"/>
</dbReference>
<dbReference type="AlphaFoldDB" id="A0A956NGU0"/>
<sequence length="218" mass="23216">MHETARIHPTALIEEGVSIGPRSSIWDNVHIRHGARIGHDTIVGEKSYIAYDVPIGDFVKINAMVYICAEVEIGSGVMISAGTTFTNDLYPRALDKELRGLETSAVTEETLRCIVEDGVTIGAQATIGPGLTLGRFSMVGMGSVVTHDVPPFTLVVGNPARPVGMLCACGPRLVSHGEFLAASPDARWTCHRCSRVYGREGASLVIVSDPHGPGVIRA</sequence>
<dbReference type="EMBL" id="JAGQHS010000149">
    <property type="protein sequence ID" value="MCA9758176.1"/>
    <property type="molecule type" value="Genomic_DNA"/>
</dbReference>
<evidence type="ECO:0000313" key="3">
    <source>
        <dbReference type="EMBL" id="MCA9758176.1"/>
    </source>
</evidence>
<dbReference type="Proteomes" id="UP000739538">
    <property type="component" value="Unassembled WGS sequence"/>
</dbReference>
<reference evidence="3" key="1">
    <citation type="submission" date="2020-04" db="EMBL/GenBank/DDBJ databases">
        <authorList>
            <person name="Zhang T."/>
        </authorList>
    </citation>
    <scope>NUCLEOTIDE SEQUENCE</scope>
    <source>
        <strain evidence="3">HKST-UBA02</strain>
    </source>
</reference>
<dbReference type="Gene3D" id="2.160.10.10">
    <property type="entry name" value="Hexapeptide repeat proteins"/>
    <property type="match status" value="1"/>
</dbReference>
<reference evidence="3" key="2">
    <citation type="journal article" date="2021" name="Microbiome">
        <title>Successional dynamics and alternative stable states in a saline activated sludge microbial community over 9 years.</title>
        <authorList>
            <person name="Wang Y."/>
            <person name="Ye J."/>
            <person name="Ju F."/>
            <person name="Liu L."/>
            <person name="Boyd J.A."/>
            <person name="Deng Y."/>
            <person name="Parks D.H."/>
            <person name="Jiang X."/>
            <person name="Yin X."/>
            <person name="Woodcroft B.J."/>
            <person name="Tyson G.W."/>
            <person name="Hugenholtz P."/>
            <person name="Polz M.F."/>
            <person name="Zhang T."/>
        </authorList>
    </citation>
    <scope>NUCLEOTIDE SEQUENCE</scope>
    <source>
        <strain evidence="3">HKST-UBA02</strain>
    </source>
</reference>
<organism evidence="3 4">
    <name type="scientific">Eiseniibacteriota bacterium</name>
    <dbReference type="NCBI Taxonomy" id="2212470"/>
    <lineage>
        <taxon>Bacteria</taxon>
        <taxon>Candidatus Eiseniibacteriota</taxon>
    </lineage>
</organism>
<gene>
    <name evidence="3" type="ORF">KDA27_20445</name>
</gene>
<dbReference type="CDD" id="cd03358">
    <property type="entry name" value="LbH_WxcM_N_like"/>
    <property type="match status" value="1"/>
</dbReference>
<dbReference type="PANTHER" id="PTHR43300">
    <property type="entry name" value="ACETYLTRANSFERASE"/>
    <property type="match status" value="1"/>
</dbReference>
<proteinExistence type="predicted"/>
<dbReference type="GO" id="GO:0016740">
    <property type="term" value="F:transferase activity"/>
    <property type="evidence" value="ECO:0007669"/>
    <property type="project" value="UniProtKB-KW"/>
</dbReference>
<keyword evidence="2" id="KW-0677">Repeat</keyword>
<dbReference type="PROSITE" id="PS00101">
    <property type="entry name" value="HEXAPEP_TRANSFERASES"/>
    <property type="match status" value="1"/>
</dbReference>
<dbReference type="SUPFAM" id="SSF51161">
    <property type="entry name" value="Trimeric LpxA-like enzymes"/>
    <property type="match status" value="1"/>
</dbReference>
<dbReference type="InterPro" id="IPR018357">
    <property type="entry name" value="Hexapep_transf_CS"/>
</dbReference>
<keyword evidence="1" id="KW-0808">Transferase</keyword>